<reference evidence="2" key="1">
    <citation type="journal article" date="2023" name="Front. Plant Sci.">
        <title>Chromosomal-level genome assembly of Melastoma candidum provides insights into trichome evolution.</title>
        <authorList>
            <person name="Zhong Y."/>
            <person name="Wu W."/>
            <person name="Sun C."/>
            <person name="Zou P."/>
            <person name="Liu Y."/>
            <person name="Dai S."/>
            <person name="Zhou R."/>
        </authorList>
    </citation>
    <scope>NUCLEOTIDE SEQUENCE [LARGE SCALE GENOMIC DNA]</scope>
</reference>
<evidence type="ECO:0000313" key="1">
    <source>
        <dbReference type="EMBL" id="KAI4374095.1"/>
    </source>
</evidence>
<dbReference type="Proteomes" id="UP001057402">
    <property type="component" value="Chromosome 4"/>
</dbReference>
<proteinExistence type="predicted"/>
<gene>
    <name evidence="1" type="ORF">MLD38_012133</name>
</gene>
<protein>
    <submittedName>
        <fullName evidence="1">Uncharacterized protein</fullName>
    </submittedName>
</protein>
<sequence length="181" mass="20381">MMDYFAECGSFKGVYEDEVAAEEEVLGLGFVRLSQGLGRKRIVISSAPEAFPCPSGGGFGAPLKRQRSQRLSLDSERSYLESLPQDVLIRILCFVEHNDLRQLFMVSKNIRDASVIAEQWHFAYATPRKVPAFRNPLELDDSGEFSDIEPPNAPLRLFRRQVTRKNLADVTTVLFPGVEET</sequence>
<comment type="caution">
    <text evidence="1">The sequence shown here is derived from an EMBL/GenBank/DDBJ whole genome shotgun (WGS) entry which is preliminary data.</text>
</comment>
<organism evidence="1 2">
    <name type="scientific">Melastoma candidum</name>
    <dbReference type="NCBI Taxonomy" id="119954"/>
    <lineage>
        <taxon>Eukaryota</taxon>
        <taxon>Viridiplantae</taxon>
        <taxon>Streptophyta</taxon>
        <taxon>Embryophyta</taxon>
        <taxon>Tracheophyta</taxon>
        <taxon>Spermatophyta</taxon>
        <taxon>Magnoliopsida</taxon>
        <taxon>eudicotyledons</taxon>
        <taxon>Gunneridae</taxon>
        <taxon>Pentapetalae</taxon>
        <taxon>rosids</taxon>
        <taxon>malvids</taxon>
        <taxon>Myrtales</taxon>
        <taxon>Melastomataceae</taxon>
        <taxon>Melastomatoideae</taxon>
        <taxon>Melastomateae</taxon>
        <taxon>Melastoma</taxon>
    </lineage>
</organism>
<evidence type="ECO:0000313" key="2">
    <source>
        <dbReference type="Proteomes" id="UP001057402"/>
    </source>
</evidence>
<keyword evidence="2" id="KW-1185">Reference proteome</keyword>
<accession>A0ACB9R5E2</accession>
<name>A0ACB9R5E2_9MYRT</name>
<dbReference type="EMBL" id="CM042883">
    <property type="protein sequence ID" value="KAI4374095.1"/>
    <property type="molecule type" value="Genomic_DNA"/>
</dbReference>